<accession>A0A0F4Q0N3</accession>
<evidence type="ECO:0000256" key="1">
    <source>
        <dbReference type="ARBA" id="ARBA00004429"/>
    </source>
</evidence>
<keyword evidence="7 9" id="KW-0472">Membrane</keyword>
<feature type="transmembrane region" description="Helical" evidence="9">
    <location>
        <begin position="103"/>
        <end position="124"/>
    </location>
</feature>
<keyword evidence="5 9" id="KW-0812">Transmembrane</keyword>
<name>A0A0F4Q0N3_9GAMM</name>
<evidence type="ECO:0000256" key="4">
    <source>
        <dbReference type="ARBA" id="ARBA00022519"/>
    </source>
</evidence>
<dbReference type="GO" id="GO:0071916">
    <property type="term" value="F:dipeptide transmembrane transporter activity"/>
    <property type="evidence" value="ECO:0007669"/>
    <property type="project" value="TreeGrafter"/>
</dbReference>
<evidence type="ECO:0000256" key="5">
    <source>
        <dbReference type="ARBA" id="ARBA00022692"/>
    </source>
</evidence>
<dbReference type="PANTHER" id="PTHR43163">
    <property type="entry name" value="DIPEPTIDE TRANSPORT SYSTEM PERMEASE PROTEIN DPPB-RELATED"/>
    <property type="match status" value="1"/>
</dbReference>
<comment type="similarity">
    <text evidence="8">Belongs to the binding-protein-dependent transport system permease family. OppBC subfamily.</text>
</comment>
<dbReference type="Pfam" id="PF00528">
    <property type="entry name" value="BPD_transp_1"/>
    <property type="match status" value="1"/>
</dbReference>
<dbReference type="AlphaFoldDB" id="A0A0F4Q0N3"/>
<dbReference type="OrthoDB" id="9805855at2"/>
<feature type="domain" description="ABC transmembrane type-1" evidence="10">
    <location>
        <begin position="97"/>
        <end position="329"/>
    </location>
</feature>
<dbReference type="EMBL" id="JXXZ01000004">
    <property type="protein sequence ID" value="KJZ01213.1"/>
    <property type="molecule type" value="Genomic_DNA"/>
</dbReference>
<dbReference type="InterPro" id="IPR000515">
    <property type="entry name" value="MetI-like"/>
</dbReference>
<evidence type="ECO:0000256" key="7">
    <source>
        <dbReference type="ARBA" id="ARBA00023136"/>
    </source>
</evidence>
<keyword evidence="3" id="KW-1003">Cell membrane</keyword>
<dbReference type="Proteomes" id="UP000033664">
    <property type="component" value="Unassembled WGS sequence"/>
</dbReference>
<protein>
    <submittedName>
        <fullName evidence="11">Peptide ABC transporter permease</fullName>
    </submittedName>
</protein>
<organism evidence="11 12">
    <name type="scientific">Pseudoalteromonas ruthenica</name>
    <dbReference type="NCBI Taxonomy" id="151081"/>
    <lineage>
        <taxon>Bacteria</taxon>
        <taxon>Pseudomonadati</taxon>
        <taxon>Pseudomonadota</taxon>
        <taxon>Gammaproteobacteria</taxon>
        <taxon>Alteromonadales</taxon>
        <taxon>Pseudoalteromonadaceae</taxon>
        <taxon>Pseudoalteromonas</taxon>
    </lineage>
</organism>
<evidence type="ECO:0000256" key="2">
    <source>
        <dbReference type="ARBA" id="ARBA00022448"/>
    </source>
</evidence>
<feature type="transmembrane region" description="Helical" evidence="9">
    <location>
        <begin position="311"/>
        <end position="332"/>
    </location>
</feature>
<feature type="transmembrane region" description="Helical" evidence="9">
    <location>
        <begin position="268"/>
        <end position="291"/>
    </location>
</feature>
<dbReference type="Pfam" id="PF19300">
    <property type="entry name" value="BPD_transp_1_N"/>
    <property type="match status" value="1"/>
</dbReference>
<evidence type="ECO:0000259" key="10">
    <source>
        <dbReference type="PROSITE" id="PS50928"/>
    </source>
</evidence>
<keyword evidence="2 9" id="KW-0813">Transport</keyword>
<evidence type="ECO:0000313" key="11">
    <source>
        <dbReference type="EMBL" id="KJZ01213.1"/>
    </source>
</evidence>
<evidence type="ECO:0000256" key="3">
    <source>
        <dbReference type="ARBA" id="ARBA00022475"/>
    </source>
</evidence>
<dbReference type="InterPro" id="IPR045621">
    <property type="entry name" value="BPD_transp_1_N"/>
</dbReference>
<sequence length="344" mass="38078">MMLEFALRRVSLLVFMLFTLSVFTFSLGYLFPGDPLTNFSGIETAGFSQTAQLQQQYHMDDGYVTQYFAFLGRIMQGDWGLSFASGDGVFGHVLDLAPATFELAIYALFVSVLAGVPAGVIAALSHGRWGDKLISGFTLVGYSVPIFWLALLLIMVFCLQLGLFPMSGRISLLYEIPAYSNFILLDIMVAGFPYGGLAFADALHHLALPTLVLATYPTTVLIRFTRDSMLNVLDQNYIKTARAKGLSRRQLIFHHALRNALLPVIKQIGLQFSALITLAMITEVIFSWPGIGRWLIDSIYQRDFPAIQGGLLAISVFIIFATIITELLYTLLDPISRNQAHGKV</sequence>
<dbReference type="PROSITE" id="PS50928">
    <property type="entry name" value="ABC_TM1"/>
    <property type="match status" value="1"/>
</dbReference>
<keyword evidence="6 9" id="KW-1133">Transmembrane helix</keyword>
<keyword evidence="12" id="KW-1185">Reference proteome</keyword>
<dbReference type="CDD" id="cd06261">
    <property type="entry name" value="TM_PBP2"/>
    <property type="match status" value="1"/>
</dbReference>
<comment type="subcellular location">
    <subcellularLocation>
        <location evidence="1">Cell inner membrane</location>
        <topology evidence="1">Multi-pass membrane protein</topology>
    </subcellularLocation>
    <subcellularLocation>
        <location evidence="9">Cell membrane</location>
        <topology evidence="9">Multi-pass membrane protein</topology>
    </subcellularLocation>
</comment>
<proteinExistence type="inferred from homology"/>
<keyword evidence="4" id="KW-0997">Cell inner membrane</keyword>
<evidence type="ECO:0000256" key="9">
    <source>
        <dbReference type="RuleBase" id="RU363032"/>
    </source>
</evidence>
<feature type="transmembrane region" description="Helical" evidence="9">
    <location>
        <begin position="182"/>
        <end position="200"/>
    </location>
</feature>
<dbReference type="RefSeq" id="WP_022944389.1">
    <property type="nucleotide sequence ID" value="NZ_CP023396.1"/>
</dbReference>
<dbReference type="GeneID" id="58227866"/>
<feature type="transmembrane region" description="Helical" evidence="9">
    <location>
        <begin position="136"/>
        <end position="162"/>
    </location>
</feature>
<dbReference type="Gene3D" id="1.10.3720.10">
    <property type="entry name" value="MetI-like"/>
    <property type="match status" value="1"/>
</dbReference>
<dbReference type="InterPro" id="IPR035906">
    <property type="entry name" value="MetI-like_sf"/>
</dbReference>
<evidence type="ECO:0000313" key="12">
    <source>
        <dbReference type="Proteomes" id="UP000033664"/>
    </source>
</evidence>
<reference evidence="11 12" key="1">
    <citation type="journal article" date="2015" name="BMC Genomics">
        <title>Genome mining reveals unlocked bioactive potential of marine Gram-negative bacteria.</title>
        <authorList>
            <person name="Machado H."/>
            <person name="Sonnenschein E.C."/>
            <person name="Melchiorsen J."/>
            <person name="Gram L."/>
        </authorList>
    </citation>
    <scope>NUCLEOTIDE SEQUENCE [LARGE SCALE GENOMIC DNA]</scope>
    <source>
        <strain evidence="11 12">S3137</strain>
    </source>
</reference>
<dbReference type="eggNOG" id="COG0601">
    <property type="taxonomic scope" value="Bacteria"/>
</dbReference>
<evidence type="ECO:0000256" key="8">
    <source>
        <dbReference type="ARBA" id="ARBA00024202"/>
    </source>
</evidence>
<dbReference type="GO" id="GO:0005886">
    <property type="term" value="C:plasma membrane"/>
    <property type="evidence" value="ECO:0007669"/>
    <property type="project" value="UniProtKB-SubCell"/>
</dbReference>
<dbReference type="PANTHER" id="PTHR43163:SF4">
    <property type="entry name" value="PUTRESCINE EXPORT SYSTEM PERMEASE PROTEIN SAPB"/>
    <property type="match status" value="1"/>
</dbReference>
<feature type="transmembrane region" description="Helical" evidence="9">
    <location>
        <begin position="12"/>
        <end position="31"/>
    </location>
</feature>
<evidence type="ECO:0000256" key="6">
    <source>
        <dbReference type="ARBA" id="ARBA00022989"/>
    </source>
</evidence>
<comment type="caution">
    <text evidence="11">The sequence shown here is derived from an EMBL/GenBank/DDBJ whole genome shotgun (WGS) entry which is preliminary data.</text>
</comment>
<gene>
    <name evidence="11" type="ORF">TW72_05105</name>
</gene>
<dbReference type="SUPFAM" id="SSF161098">
    <property type="entry name" value="MetI-like"/>
    <property type="match status" value="1"/>
</dbReference>
<dbReference type="PATRIC" id="fig|151081.8.peg.95"/>